<evidence type="ECO:0000313" key="1">
    <source>
        <dbReference type="EMBL" id="QCC51622.1"/>
    </source>
</evidence>
<proteinExistence type="predicted"/>
<dbReference type="AlphaFoldDB" id="A0A4D6HEY5"/>
<sequence>MAHRALVAYERPGGRYDVHTSRWGGLDLSLAETISPADPYAGEAVDPVPRVVARPFADVLTMVDPARHEALYCVSSEYVVDTYLPLWFGLAHYLGEPAFGRGPDGLVVAVDSPADADAFREWFRAAKDTVAEAVVGGYLSRADARAVLADAVSQRGTGRELFDPWTNGETNEY</sequence>
<dbReference type="STRING" id="1457250.GCA_000755225_00820"/>
<evidence type="ECO:0000313" key="2">
    <source>
        <dbReference type="Proteomes" id="UP000296706"/>
    </source>
</evidence>
<gene>
    <name evidence="1" type="ORF">DV733_10390</name>
</gene>
<dbReference type="GeneID" id="39848275"/>
<dbReference type="KEGG" id="hsn:DV733_10390"/>
<dbReference type="Pfam" id="PF20509">
    <property type="entry name" value="DUF6735"/>
    <property type="match status" value="1"/>
</dbReference>
<reference evidence="1 2" key="1">
    <citation type="journal article" date="2019" name="Nat. Commun.">
        <title>A new type of DNA phosphorothioation-based antiviral system in archaea.</title>
        <authorList>
            <person name="Xiong L."/>
            <person name="Liu S."/>
            <person name="Chen S."/>
            <person name="Xiao Y."/>
            <person name="Zhu B."/>
            <person name="Gao Y."/>
            <person name="Zhang Y."/>
            <person name="Chen B."/>
            <person name="Luo J."/>
            <person name="Deng Z."/>
            <person name="Chen X."/>
            <person name="Wang L."/>
            <person name="Chen S."/>
        </authorList>
    </citation>
    <scope>NUCLEOTIDE SEQUENCE [LARGE SCALE GENOMIC DNA]</scope>
    <source>
        <strain evidence="1 2">CBA1105</strain>
    </source>
</reference>
<dbReference type="EMBL" id="CP031310">
    <property type="protein sequence ID" value="QCC51622.1"/>
    <property type="molecule type" value="Genomic_DNA"/>
</dbReference>
<protein>
    <submittedName>
        <fullName evidence="1">Uncharacterized protein</fullName>
    </submittedName>
</protein>
<accession>A0A4D6HEY5</accession>
<keyword evidence="2" id="KW-1185">Reference proteome</keyword>
<dbReference type="RefSeq" id="WP_049994765.1">
    <property type="nucleotide sequence ID" value="NZ_CP031310.1"/>
</dbReference>
<organism evidence="1 2">
    <name type="scientific">Halapricum salinum</name>
    <dbReference type="NCBI Taxonomy" id="1457250"/>
    <lineage>
        <taxon>Archaea</taxon>
        <taxon>Methanobacteriati</taxon>
        <taxon>Methanobacteriota</taxon>
        <taxon>Stenosarchaea group</taxon>
        <taxon>Halobacteria</taxon>
        <taxon>Halobacteriales</taxon>
        <taxon>Haloarculaceae</taxon>
        <taxon>Halapricum</taxon>
    </lineage>
</organism>
<dbReference type="InterPro" id="IPR046622">
    <property type="entry name" value="DUF6735"/>
</dbReference>
<name>A0A4D6HEY5_9EURY</name>
<dbReference type="OrthoDB" id="185449at2157"/>
<dbReference type="Proteomes" id="UP000296706">
    <property type="component" value="Chromosome"/>
</dbReference>